<dbReference type="STRING" id="1249552.PS2015_118"/>
<evidence type="ECO:0000313" key="1">
    <source>
        <dbReference type="EMBL" id="ALO44814.1"/>
    </source>
</evidence>
<dbReference type="EMBL" id="CP013189">
    <property type="protein sequence ID" value="ALO44814.1"/>
    <property type="molecule type" value="Genomic_DNA"/>
</dbReference>
<evidence type="ECO:0000313" key="2">
    <source>
        <dbReference type="Proteomes" id="UP000065641"/>
    </source>
</evidence>
<organism evidence="1 2">
    <name type="scientific">Pseudohongiella spirulinae</name>
    <dbReference type="NCBI Taxonomy" id="1249552"/>
    <lineage>
        <taxon>Bacteria</taxon>
        <taxon>Pseudomonadati</taxon>
        <taxon>Pseudomonadota</taxon>
        <taxon>Gammaproteobacteria</taxon>
        <taxon>Pseudomonadales</taxon>
        <taxon>Pseudohongiellaceae</taxon>
        <taxon>Pseudohongiella</taxon>
    </lineage>
</organism>
<dbReference type="Proteomes" id="UP000065641">
    <property type="component" value="Chromosome"/>
</dbReference>
<proteinExistence type="predicted"/>
<keyword evidence="2" id="KW-1185">Reference proteome</keyword>
<reference evidence="1 2" key="1">
    <citation type="submission" date="2015-11" db="EMBL/GenBank/DDBJ databases">
        <authorList>
            <person name="Zhang Y."/>
            <person name="Guo Z."/>
        </authorList>
    </citation>
    <scope>NUCLEOTIDE SEQUENCE [LARGE SCALE GENOMIC DNA]</scope>
    <source>
        <strain evidence="1 2">KCTC 32221</strain>
    </source>
</reference>
<dbReference type="AlphaFoldDB" id="A0A0S2K9P9"/>
<protein>
    <submittedName>
        <fullName evidence="1">Uncharacterized protein</fullName>
    </submittedName>
</protein>
<sequence>MKRKPDMLVVVVVLFALSVLVSGVAQSGLL</sequence>
<name>A0A0S2K9P9_9GAMM</name>
<dbReference type="KEGG" id="pspi:PS2015_118"/>
<gene>
    <name evidence="1" type="ORF">PS2015_118</name>
</gene>
<accession>A0A0S2K9P9</accession>